<dbReference type="Proteomes" id="UP000219974">
    <property type="component" value="Chromosome 7"/>
</dbReference>
<proteinExistence type="predicted"/>
<evidence type="ECO:0000313" key="4">
    <source>
        <dbReference type="EMBL" id="SCN24065.1"/>
    </source>
</evidence>
<evidence type="ECO:0000313" key="9">
    <source>
        <dbReference type="Proteomes" id="UP000219974"/>
    </source>
</evidence>
<dbReference type="EMBL" id="LT614633">
    <property type="protein sequence ID" value="SCN24065.1"/>
    <property type="molecule type" value="Genomic_DNA"/>
</dbReference>
<name>A0A0Y9VRG5_PLABE</name>
<dbReference type="EMBL" id="LT160027">
    <property type="protein sequence ID" value="CXI26289.1"/>
    <property type="molecule type" value="Genomic_DNA"/>
</dbReference>
<evidence type="ECO:0000313" key="6">
    <source>
        <dbReference type="EMBL" id="SCO60541.1"/>
    </source>
</evidence>
<evidence type="ECO:0000313" key="3">
    <source>
        <dbReference type="EMBL" id="SCM20485.1"/>
    </source>
</evidence>
<dbReference type="Proteomes" id="UP000219860">
    <property type="component" value="Chromosome 7"/>
</dbReference>
<evidence type="ECO:0000313" key="11">
    <source>
        <dbReference type="Proteomes" id="UP000516480"/>
    </source>
</evidence>
<dbReference type="Pfam" id="PF10354">
    <property type="entry name" value="BMT5-like"/>
    <property type="match status" value="1"/>
</dbReference>
<dbReference type="Proteomes" id="UP000516480">
    <property type="component" value="Chromosome 7"/>
</dbReference>
<dbReference type="EMBL" id="LT608271">
    <property type="protein sequence ID" value="SCO59379.1"/>
    <property type="molecule type" value="Genomic_DNA"/>
</dbReference>
<dbReference type="EMBL" id="LT608143">
    <property type="protein sequence ID" value="SCM20485.1"/>
    <property type="molecule type" value="Genomic_DNA"/>
</dbReference>
<dbReference type="AlphaFoldDB" id="A0A0Y9VRG5"/>
<evidence type="ECO:0000313" key="10">
    <source>
        <dbReference type="Proteomes" id="UP000220214"/>
    </source>
</evidence>
<dbReference type="SUPFAM" id="SSF53335">
    <property type="entry name" value="S-adenosyl-L-methionine-dependent methyltransferases"/>
    <property type="match status" value="1"/>
</dbReference>
<dbReference type="VEuPathDB" id="PlasmoDB:PBANKA_0717100"/>
<evidence type="ECO:0000259" key="1">
    <source>
        <dbReference type="Pfam" id="PF10354"/>
    </source>
</evidence>
<evidence type="ECO:0000313" key="5">
    <source>
        <dbReference type="EMBL" id="SCO59379.1"/>
    </source>
</evidence>
<evidence type="ECO:0000313" key="8">
    <source>
        <dbReference type="Proteomes" id="UP000219860"/>
    </source>
</evidence>
<evidence type="ECO:0000313" key="2">
    <source>
        <dbReference type="EMBL" id="CXI26289.1"/>
    </source>
</evidence>
<dbReference type="InterPro" id="IPR029063">
    <property type="entry name" value="SAM-dependent_MTases_sf"/>
</dbReference>
<dbReference type="OrthoDB" id="273345at2759"/>
<dbReference type="EMBL" id="LT608255">
    <property type="protein sequence ID" value="SCO60541.1"/>
    <property type="molecule type" value="Genomic_DNA"/>
</dbReference>
<dbReference type="InterPro" id="IPR019446">
    <property type="entry name" value="BMT5-like"/>
</dbReference>
<sequence>MKFGRFIKQCDYKYFLKPRFNQFNSGICQINQGKKELSIFKKLIVIGGGEWTENKESEINEKKKKKKFEKDWVKKWNIFLETNFDKIKNELKEKEKHTTNSYEKYLYECVQNYNYNDLLIADIIYQNNQKILCIGEGNLSFSVLLQKKLLNCNVIATSMESKDLLEKNYGELFIKNKNNLENNGGIYIQNINVESVNKHFLKNMFDIIIFNFPFTLPSKEFVEKKWNIQIGNENDEKKNNYIKYYKKTEYYLMNKLIYYLFKNSYILLKDNGYLHLRINDKYLTCSFPSDFNLFFQQKINFYDSYFIYKNMKYIPSLYNYHFFNNNNDNNNKKKKNIMFTSHGKIFKGFKMEYTSTLVFKKIKKKQNGNNSIIITD</sequence>
<dbReference type="GO" id="GO:0070475">
    <property type="term" value="P:rRNA base methylation"/>
    <property type="evidence" value="ECO:0007669"/>
    <property type="project" value="InterPro"/>
</dbReference>
<protein>
    <recommendedName>
        <fullName evidence="1">25S rRNA (uridine-N(3))-methyltransferase BMT5-like domain-containing protein</fullName>
    </recommendedName>
</protein>
<accession>A0A0Y9VRG5</accession>
<reference evidence="2 7" key="1">
    <citation type="submission" date="2016-02" db="EMBL/GenBank/DDBJ databases">
        <authorList>
            <consortium name="Pathogen Informatics"/>
        </authorList>
    </citation>
    <scope>NUCLEOTIDE SEQUENCE [LARGE SCALE GENOMIC DNA]</scope>
    <source>
        <strain evidence="2 7">K173</strain>
        <strain evidence="3 11">NK65 ny</strain>
        <strain evidence="4 10">NK65e</strain>
        <strain evidence="6 8">SP11 Antwerpcl1</strain>
        <strain evidence="5 9">SP11 RLL</strain>
    </source>
</reference>
<dbReference type="Proteomes" id="UP000220214">
    <property type="component" value="Chromosome 7"/>
</dbReference>
<dbReference type="Gene3D" id="3.40.50.150">
    <property type="entry name" value="Vaccinia Virus protein VP39"/>
    <property type="match status" value="1"/>
</dbReference>
<dbReference type="OMA" id="HIGKYHI"/>
<dbReference type="GO" id="GO:0070042">
    <property type="term" value="F:rRNA (uridine-N3-)-methyltransferase activity"/>
    <property type="evidence" value="ECO:0007669"/>
    <property type="project" value="InterPro"/>
</dbReference>
<gene>
    <name evidence="2" type="ORF">PBK173_000136400</name>
    <name evidence="4" type="ORF">PBNK65E_000129900</name>
    <name evidence="3" type="ORF">PBNK65NY_000129400</name>
    <name evidence="6" type="ORF">PBSP11A_000129400</name>
    <name evidence="5" type="ORF">PBSP11RLL_000129300</name>
</gene>
<evidence type="ECO:0000313" key="7">
    <source>
        <dbReference type="Proteomes" id="UP000069549"/>
    </source>
</evidence>
<dbReference type="Proteomes" id="UP000069549">
    <property type="component" value="Chromosome 7"/>
</dbReference>
<feature type="domain" description="25S rRNA (uridine-N(3))-methyltransferase BMT5-like" evidence="1">
    <location>
        <begin position="132"/>
        <end position="282"/>
    </location>
</feature>
<organism evidence="2 7">
    <name type="scientific">Plasmodium berghei</name>
    <dbReference type="NCBI Taxonomy" id="5821"/>
    <lineage>
        <taxon>Eukaryota</taxon>
        <taxon>Sar</taxon>
        <taxon>Alveolata</taxon>
        <taxon>Apicomplexa</taxon>
        <taxon>Aconoidasida</taxon>
        <taxon>Haemosporida</taxon>
        <taxon>Plasmodiidae</taxon>
        <taxon>Plasmodium</taxon>
        <taxon>Plasmodium (Vinckeia)</taxon>
    </lineage>
</organism>